<dbReference type="PANTHER" id="PTHR45985:SF3">
    <property type="entry name" value="CHITIN DEACETYLASE-LIKE 4"/>
    <property type="match status" value="1"/>
</dbReference>
<evidence type="ECO:0000259" key="2">
    <source>
        <dbReference type="PROSITE" id="PS50026"/>
    </source>
</evidence>
<dbReference type="SMART" id="SM00289">
    <property type="entry name" value="WR1"/>
    <property type="match status" value="5"/>
</dbReference>
<keyword evidence="4" id="KW-1185">Reference proteome</keyword>
<sequence length="339" mass="36079">MMKVAPAMNAEEIEMTTHNRLSTSRVSPGEACTAMDECIGNSTCNGQMCDCPPGMVIRGGKCQQRLTVRPGYLCDDDDICMGQSICIKGVCQCKSGQHIVDSMCVKSRQVMIGGECSQTDECYGGSVCNGGVCICPDGTTVVSQQCREIVKAPPGSSCANDELCQGGSVCDSTSRTCRCLSGFEPKQSQCIRIDNRTISSVSQIGALELPPTASTRRTRRTLSELIPTSRPESAHQISAPTRAEPLPGFKPRRCLASNQCPSGAKCINGECHCSQGLALSRFGFCIPITYVDPGMSCSSGETCRGGSECRSGMCACPSGLHIRNNQCVAPMRGLRNDHN</sequence>
<dbReference type="PROSITE" id="PS50026">
    <property type="entry name" value="EGF_3"/>
    <property type="match status" value="1"/>
</dbReference>
<evidence type="ECO:0000313" key="3">
    <source>
        <dbReference type="EMBL" id="KAJ1354906.1"/>
    </source>
</evidence>
<dbReference type="InterPro" id="IPR000742">
    <property type="entry name" value="EGF"/>
</dbReference>
<dbReference type="InterPro" id="IPR006150">
    <property type="entry name" value="Cys_repeat_1"/>
</dbReference>
<dbReference type="Proteomes" id="UP001196413">
    <property type="component" value="Unassembled WGS sequence"/>
</dbReference>
<accession>A0AAD5MST8</accession>
<evidence type="ECO:0000313" key="4">
    <source>
        <dbReference type="Proteomes" id="UP001196413"/>
    </source>
</evidence>
<organism evidence="3 4">
    <name type="scientific">Parelaphostrongylus tenuis</name>
    <name type="common">Meningeal worm</name>
    <dbReference type="NCBI Taxonomy" id="148309"/>
    <lineage>
        <taxon>Eukaryota</taxon>
        <taxon>Metazoa</taxon>
        <taxon>Ecdysozoa</taxon>
        <taxon>Nematoda</taxon>
        <taxon>Chromadorea</taxon>
        <taxon>Rhabditida</taxon>
        <taxon>Rhabditina</taxon>
        <taxon>Rhabditomorpha</taxon>
        <taxon>Strongyloidea</taxon>
        <taxon>Metastrongylidae</taxon>
        <taxon>Parelaphostrongylus</taxon>
    </lineage>
</organism>
<dbReference type="InterPro" id="IPR006149">
    <property type="entry name" value="EB_dom"/>
</dbReference>
<name>A0AAD5MST8_PARTN</name>
<gene>
    <name evidence="3" type="ORF">KIN20_011995</name>
</gene>
<reference evidence="3" key="1">
    <citation type="submission" date="2021-06" db="EMBL/GenBank/DDBJ databases">
        <title>Parelaphostrongylus tenuis whole genome reference sequence.</title>
        <authorList>
            <person name="Garwood T.J."/>
            <person name="Larsen P.A."/>
            <person name="Fountain-Jones N.M."/>
            <person name="Garbe J.R."/>
            <person name="Macchietto M.G."/>
            <person name="Kania S.A."/>
            <person name="Gerhold R.W."/>
            <person name="Richards J.E."/>
            <person name="Wolf T.M."/>
        </authorList>
    </citation>
    <scope>NUCLEOTIDE SEQUENCE</scope>
    <source>
        <strain evidence="3">MNPRO001-30</strain>
        <tissue evidence="3">Meninges</tissue>
    </source>
</reference>
<comment type="caution">
    <text evidence="3">The sequence shown here is derived from an EMBL/GenBank/DDBJ whole genome shotgun (WGS) entry which is preliminary data.</text>
</comment>
<dbReference type="InterPro" id="IPR052740">
    <property type="entry name" value="CE4"/>
</dbReference>
<dbReference type="SMART" id="SM00181">
    <property type="entry name" value="EGF"/>
    <property type="match status" value="6"/>
</dbReference>
<proteinExistence type="predicted"/>
<comment type="caution">
    <text evidence="1">Lacks conserved residue(s) required for the propagation of feature annotation.</text>
</comment>
<dbReference type="AlphaFoldDB" id="A0AAD5MST8"/>
<dbReference type="EMBL" id="JAHQIW010002275">
    <property type="protein sequence ID" value="KAJ1354906.1"/>
    <property type="molecule type" value="Genomic_DNA"/>
</dbReference>
<dbReference type="Pfam" id="PF01683">
    <property type="entry name" value="EB"/>
    <property type="match status" value="3"/>
</dbReference>
<evidence type="ECO:0000256" key="1">
    <source>
        <dbReference type="PROSITE-ProRule" id="PRU00076"/>
    </source>
</evidence>
<feature type="domain" description="EGF-like" evidence="2">
    <location>
        <begin position="154"/>
        <end position="189"/>
    </location>
</feature>
<protein>
    <recommendedName>
        <fullName evidence="2">EGF-like domain-containing protein</fullName>
    </recommendedName>
</protein>
<keyword evidence="1" id="KW-0245">EGF-like domain</keyword>
<dbReference type="PANTHER" id="PTHR45985">
    <property type="match status" value="1"/>
</dbReference>